<name>A0A9W5YNZ7_9EURO</name>
<reference evidence="3" key="1">
    <citation type="submission" date="2022-07" db="EMBL/GenBank/DDBJ databases">
        <title>Taxonomy of Aspergillus series Nigri: significant species reduction supported by multi-species coalescent approaches.</title>
        <authorList>
            <person name="Bian C."/>
            <person name="Kusuya Y."/>
            <person name="Sklenar F."/>
            <person name="D'hooge E."/>
            <person name="Yaguchi T."/>
            <person name="Takahashi H."/>
            <person name="Hubka V."/>
        </authorList>
    </citation>
    <scope>NUCLEOTIDE SEQUENCE</scope>
    <source>
        <strain evidence="3">CBS 733.88</strain>
    </source>
</reference>
<sequence length="477" mass="52941">MEEQTRNIVVAVDYGTTHSSVAWMHPEAENNVQFVDNWPGGSADTPTRVPSRIAYPDDNPTLEGKKAWGHEVTSAHVAASWIKLLLEPGVEERVVENNNNNKRWLNSLGIFARPGGRAPSQIVQDFLNLLRNHAEAQIKNRCTARNHAILPFAYVFTVPATWSEKAITTLKQAARKAGCHGIDGKNDPLVIPEPEAALTTMIRDPGIPIQEGDGVAICDCGGGTLDIGIYVVHRKATGAYMAVRSHTDLQGGSTTVDRGFYTAASEGLVKDFDQLEQFETSPTSVLMIQFELAKRNFQGTIDPDLQELRYMKNGKYFSCKFTSADMLRLQSPVITRICSVLEDNISRGHRDFGSPMVKVREYPIVILCLRWLTTTQHVYVSGATARSIYLRGALEKIFANSLIDIRYPEFPQNVVAGGAALWAYDRLRLVEHPHHHYGIETPAPPEGAMDVDGNMPPITWVLRKVSLSRVHSYAKVI</sequence>
<evidence type="ECO:0000313" key="3">
    <source>
        <dbReference type="EMBL" id="GKZ20910.1"/>
    </source>
</evidence>
<dbReference type="Proteomes" id="UP001143548">
    <property type="component" value="Unassembled WGS sequence"/>
</dbReference>
<organism evidence="3 4">
    <name type="scientific">Aspergillus brasiliensis</name>
    <dbReference type="NCBI Taxonomy" id="319629"/>
    <lineage>
        <taxon>Eukaryota</taxon>
        <taxon>Fungi</taxon>
        <taxon>Dikarya</taxon>
        <taxon>Ascomycota</taxon>
        <taxon>Pezizomycotina</taxon>
        <taxon>Eurotiomycetes</taxon>
        <taxon>Eurotiomycetidae</taxon>
        <taxon>Eurotiales</taxon>
        <taxon>Aspergillaceae</taxon>
        <taxon>Aspergillus</taxon>
        <taxon>Aspergillus subgen. Circumdati</taxon>
    </lineage>
</organism>
<dbReference type="InterPro" id="IPR043129">
    <property type="entry name" value="ATPase_NBD"/>
</dbReference>
<dbReference type="Pfam" id="PF00012">
    <property type="entry name" value="HSP70"/>
    <property type="match status" value="1"/>
</dbReference>
<dbReference type="AlphaFoldDB" id="A0A9W5YNZ7"/>
<comment type="caution">
    <text evidence="3">The sequence shown here is derived from an EMBL/GenBank/DDBJ whole genome shotgun (WGS) entry which is preliminary data.</text>
</comment>
<dbReference type="Gene3D" id="3.90.640.10">
    <property type="entry name" value="Actin, Chain A, domain 4"/>
    <property type="match status" value="1"/>
</dbReference>
<protein>
    <submittedName>
        <fullName evidence="3">Uncharacterized protein</fullName>
    </submittedName>
</protein>
<evidence type="ECO:0000256" key="1">
    <source>
        <dbReference type="ARBA" id="ARBA00022741"/>
    </source>
</evidence>
<dbReference type="GO" id="GO:0005524">
    <property type="term" value="F:ATP binding"/>
    <property type="evidence" value="ECO:0007669"/>
    <property type="project" value="UniProtKB-KW"/>
</dbReference>
<evidence type="ECO:0000256" key="2">
    <source>
        <dbReference type="ARBA" id="ARBA00022840"/>
    </source>
</evidence>
<keyword evidence="2" id="KW-0067">ATP-binding</keyword>
<dbReference type="PANTHER" id="PTHR42749:SF1">
    <property type="entry name" value="CELL SHAPE-DETERMINING PROTEIN MREB"/>
    <property type="match status" value="1"/>
</dbReference>
<dbReference type="Gene3D" id="3.30.420.40">
    <property type="match status" value="2"/>
</dbReference>
<gene>
    <name evidence="3" type="ORF">AbraCBS73388_006543</name>
</gene>
<dbReference type="SUPFAM" id="SSF53067">
    <property type="entry name" value="Actin-like ATPase domain"/>
    <property type="match status" value="2"/>
</dbReference>
<dbReference type="GO" id="GO:0140662">
    <property type="term" value="F:ATP-dependent protein folding chaperone"/>
    <property type="evidence" value="ECO:0007669"/>
    <property type="project" value="InterPro"/>
</dbReference>
<keyword evidence="1" id="KW-0547">Nucleotide-binding</keyword>
<evidence type="ECO:0000313" key="4">
    <source>
        <dbReference type="Proteomes" id="UP001143548"/>
    </source>
</evidence>
<dbReference type="InterPro" id="IPR013126">
    <property type="entry name" value="Hsp_70_fam"/>
</dbReference>
<proteinExistence type="predicted"/>
<dbReference type="CDD" id="cd10170">
    <property type="entry name" value="ASKHA_NBD_HSP70"/>
    <property type="match status" value="1"/>
</dbReference>
<dbReference type="PANTHER" id="PTHR42749">
    <property type="entry name" value="CELL SHAPE-DETERMINING PROTEIN MREB"/>
    <property type="match status" value="1"/>
</dbReference>
<accession>A0A9W5YNZ7</accession>
<dbReference type="EMBL" id="BROQ01000033">
    <property type="protein sequence ID" value="GKZ20910.1"/>
    <property type="molecule type" value="Genomic_DNA"/>
</dbReference>